<feature type="region of interest" description="Disordered" evidence="3">
    <location>
        <begin position="1285"/>
        <end position="1306"/>
    </location>
</feature>
<dbReference type="EMBL" id="JACBXX010000081">
    <property type="protein sequence ID" value="NYS96146.1"/>
    <property type="molecule type" value="Genomic_DNA"/>
</dbReference>
<dbReference type="RefSeq" id="WP_179924945.1">
    <property type="nucleotide sequence ID" value="NZ_JACBXX010000081.1"/>
</dbReference>
<feature type="compositionally biased region" description="Polar residues" evidence="3">
    <location>
        <begin position="669"/>
        <end position="680"/>
    </location>
</feature>
<evidence type="ECO:0000256" key="3">
    <source>
        <dbReference type="SAM" id="MobiDB-lite"/>
    </source>
</evidence>
<evidence type="ECO:0000256" key="1">
    <source>
        <dbReference type="ARBA" id="ARBA00022729"/>
    </source>
</evidence>
<reference evidence="7 8" key="1">
    <citation type="submission" date="2020-07" db="EMBL/GenBank/DDBJ databases">
        <title>MOT database genomes.</title>
        <authorList>
            <person name="Joseph S."/>
            <person name="Aduse-Opoku J."/>
            <person name="Hashim A."/>
            <person name="Wade W."/>
            <person name="Curtis M."/>
        </authorList>
    </citation>
    <scope>NUCLEOTIDE SEQUENCE [LARGE SCALE GENOMIC DNA]</scope>
    <source>
        <strain evidence="7 8">STR</strain>
    </source>
</reference>
<protein>
    <submittedName>
        <fullName evidence="7">MucBP domain-containing protein</fullName>
    </submittedName>
</protein>
<feature type="chain" id="PRO_5031269039" evidence="4">
    <location>
        <begin position="44"/>
        <end position="1306"/>
    </location>
</feature>
<accession>A0A7Z0M5L3</accession>
<dbReference type="Pfam" id="PF06458">
    <property type="entry name" value="MucBP"/>
    <property type="match status" value="7"/>
</dbReference>
<feature type="domain" description="MucBP" evidence="6">
    <location>
        <begin position="422"/>
        <end position="472"/>
    </location>
</feature>
<evidence type="ECO:0000256" key="4">
    <source>
        <dbReference type="SAM" id="SignalP"/>
    </source>
</evidence>
<feature type="signal peptide" evidence="4">
    <location>
        <begin position="1"/>
        <end position="43"/>
    </location>
</feature>
<feature type="domain" description="MucBP" evidence="6">
    <location>
        <begin position="649"/>
        <end position="723"/>
    </location>
</feature>
<comment type="caution">
    <text evidence="7">The sequence shown here is derived from an EMBL/GenBank/DDBJ whole genome shotgun (WGS) entry which is preliminary data.</text>
</comment>
<feature type="domain" description="MucBP" evidence="6">
    <location>
        <begin position="831"/>
        <end position="924"/>
    </location>
</feature>
<evidence type="ECO:0000313" key="7">
    <source>
        <dbReference type="EMBL" id="NYS96146.1"/>
    </source>
</evidence>
<feature type="domain" description="MucBP" evidence="6">
    <location>
        <begin position="932"/>
        <end position="1006"/>
    </location>
</feature>
<dbReference type="Pfam" id="PF04650">
    <property type="entry name" value="YSIRK_signal"/>
    <property type="match status" value="1"/>
</dbReference>
<feature type="compositionally biased region" description="Polar residues" evidence="3">
    <location>
        <begin position="1295"/>
        <end position="1306"/>
    </location>
</feature>
<proteinExistence type="predicted"/>
<gene>
    <name evidence="7" type="ORF">HZY94_02895</name>
</gene>
<keyword evidence="2" id="KW-0677">Repeat</keyword>
<feature type="domain" description="MucBP" evidence="6">
    <location>
        <begin position="1012"/>
        <end position="1089"/>
    </location>
</feature>
<dbReference type="InterPro" id="IPR009459">
    <property type="entry name" value="MucBP_dom"/>
</dbReference>
<evidence type="ECO:0000313" key="8">
    <source>
        <dbReference type="Proteomes" id="UP000589521"/>
    </source>
</evidence>
<feature type="region of interest" description="Disordered" evidence="3">
    <location>
        <begin position="662"/>
        <end position="692"/>
    </location>
</feature>
<feature type="domain" description="YSIRK Gram-positive signal peptide" evidence="5">
    <location>
        <begin position="14"/>
        <end position="37"/>
    </location>
</feature>
<evidence type="ECO:0000259" key="6">
    <source>
        <dbReference type="Pfam" id="PF06458"/>
    </source>
</evidence>
<name>A0A7Z0M5L3_9STRE</name>
<dbReference type="InterPro" id="IPR005877">
    <property type="entry name" value="YSIRK_signal_dom"/>
</dbReference>
<dbReference type="Proteomes" id="UP000589521">
    <property type="component" value="Unassembled WGS sequence"/>
</dbReference>
<feature type="region of interest" description="Disordered" evidence="3">
    <location>
        <begin position="1185"/>
        <end position="1272"/>
    </location>
</feature>
<sequence length="1306" mass="144659">MKRYRVTDKSLFDRHYRFSIRKFSVGVASVAISAFMMANPSVAAEEKLESGNLDSTDKSELEDIDNPTKYVAPAILETESALERTVQPVAIETMDSKEVSIPDTIARVDIIKEEIKREETISEGEALEEVPVSGVSERESFTSAGSILESRIAIPYAIIYREEETGTPVLQANSSIVTTKEELRLGITVTELAQDIPKGYELAPNQSVRIDKEIHEFQDNILSFAIVKSKQDELGVESDTWINGDGDIWLDPELDFVEVKFGESVFFKPQSRFRNSGDGYSISKPNSPTISDSKPNRYTYAYFQEQSTNTYYVLSVDEADLAKSSETRRLDYAYVTRIRDGRVLSQERISNLGSPRVVKTFDDGVTLSLDESSYKGKVVNNYRFQKQPSSIKNLYSMISTPSDKILDSLSIDAVAVVNQVTKYLDNNTGEEVHPTRYQTGYNGYDYTTTKIDIDNYRYVKSTDNVNGVVSSREPRNKGDVSYLMTRTVAAGDNKERIPIKVYRKLEYVDDNQNAKETIYVKISEDNDPLAQEFFNNMGKYVIYDNKVYTTATSLNQTTNQGTRYSDIASNDKSAFYQVKPHVDRQTIKDYNVSSGLQTDHPVNTSIRYRLPIINQEDMAAEKLLGTNLNVPNIKATSSTVVYYYVPTGNVIVNYTDTEGNILQKPVEDTPTSDAGTSYNTTDHKPNTIKTPDGKTYNLVPNMTQGTEQGQVKKGTIEVTYVYKEVKGDVVVLYKTTDGQALTGVSSDGKTIGNVSATETEEKTAREGAVVDTPATSTGTSYTTTDNKPDKIITSGGKVYSRVDRVGGLENGTVVEGTTRVVYYYELVKGSVLVDYVDTDGNVLKPQVVDENKVDTGKNYDTNVDNRPATITVGEKIYELVPPGDYLVGRVGSDSNLTKTITTFGTDPVTGKVSEETKKITYVYRLKEEPKGNVVVNYKDTAGNVIKDPVKDETDKPVDEPYDTTDNKPEVIETSDGKKYKLVPDRTEGEETGKIVEGTKEVTYVYQQVGGAVNARYVIEGTEEELKSSEVVKPTDSPIGEEYTAQKPTEIVKDGKTYVLSATKPVRDSQGDAPETGKVTEGEQTVVYQYVLKEEPTPDPVKPKGNVIVKYVNEAGETIANDVEDTASSDVDTPYDTTDHKPKVIEKDGKKYLFTKVQEGDKETGSVVEGTTTVTYVYKELGSYLPYIPGKDNPGDRPPVPYDETPEEPVDNPPLPYIPGYTPKDPNGEPLKPVDPEDPTKGYIPPPITDPNDPAKDTPVPYEKDPDPVKPKGNVIVKYVNEAGETIANDVEDTASSDVDTPYDTTD</sequence>
<feature type="non-terminal residue" evidence="7">
    <location>
        <position position="1306"/>
    </location>
</feature>
<dbReference type="NCBIfam" id="TIGR01168">
    <property type="entry name" value="YSIRK_signal"/>
    <property type="match status" value="1"/>
</dbReference>
<evidence type="ECO:0000259" key="5">
    <source>
        <dbReference type="Pfam" id="PF04650"/>
    </source>
</evidence>
<keyword evidence="1 4" id="KW-0732">Signal</keyword>
<feature type="domain" description="MucBP" evidence="6">
    <location>
        <begin position="1105"/>
        <end position="1178"/>
    </location>
</feature>
<evidence type="ECO:0000256" key="2">
    <source>
        <dbReference type="ARBA" id="ARBA00022737"/>
    </source>
</evidence>
<dbReference type="Gene3D" id="3.10.20.320">
    <property type="entry name" value="Putative peptidoglycan bound protein (lpxtg motif)"/>
    <property type="match status" value="4"/>
</dbReference>
<feature type="domain" description="MucBP" evidence="6">
    <location>
        <begin position="1273"/>
        <end position="1305"/>
    </location>
</feature>
<organism evidence="7 8">
    <name type="scientific">Streptococcus danieliae</name>
    <dbReference type="NCBI Taxonomy" id="747656"/>
    <lineage>
        <taxon>Bacteria</taxon>
        <taxon>Bacillati</taxon>
        <taxon>Bacillota</taxon>
        <taxon>Bacilli</taxon>
        <taxon>Lactobacillales</taxon>
        <taxon>Streptococcaceae</taxon>
        <taxon>Streptococcus</taxon>
    </lineage>
</organism>